<dbReference type="InterPro" id="IPR010474">
    <property type="entry name" value="AP3D_dom_metazoa"/>
</dbReference>
<dbReference type="Pfam" id="PF06375">
    <property type="entry name" value="AP3D1"/>
    <property type="match status" value="1"/>
</dbReference>
<dbReference type="PANTHER" id="PTHR32385">
    <property type="entry name" value="MANNOSYL PHOSPHORYLINOSITOL CERAMIDE SYNTHASE"/>
    <property type="match status" value="1"/>
</dbReference>
<dbReference type="Pfam" id="PF04488">
    <property type="entry name" value="Gly_transf_sug"/>
    <property type="match status" value="1"/>
</dbReference>
<evidence type="ECO:0000256" key="3">
    <source>
        <dbReference type="ARBA" id="ARBA00022692"/>
    </source>
</evidence>
<comment type="subcellular location">
    <subcellularLocation>
        <location evidence="1">Membrane</location>
    </subcellularLocation>
</comment>
<keyword evidence="4 7" id="KW-1133">Transmembrane helix</keyword>
<sequence>MQKYKHNTKSNYNSKIQIWTYHRYNYGRYIKLICLIIVLFILIHIIQTGLFLMKHFTEDENRSNMIKLDMHIWQSLINEQSKRKIPRYIHQIWISSKTNKEIYENFRIAANACIELHSNYNYTLWTHKKILDWLKIHYTWFLPIYENYQHDMQRIDAMKYLLLFHFGGIYIDLDVKCNVQDIITSMLPLDKQDYEPDIIFHMGTEGISANTDIIAAKKFHPFFKLAISQLKTANRWFYLYHLTIILSAGPTFLYGIYKQFPLKDIFYYVPNNVLYGKLIEGVGGGTWYGRDSTETTLDTINGNDRIESTLSQGTNVTRSQLIPSDQLYRQAKIYEENRLIDDNDDDIYQIAKVTRGGELPEGAAESENEDNDHDVIVGKNKKYDPHRALNIDLSEKPIQSIPTSPPLLTSQLKEPVPKQVETPPILTGKPKKLNGYPTIETIQGNFSIGQRDNMSDTDIYEVRLFYNCSSTGGVTLPPTTSPTTVNLYVTNTTISSSLTSTSSVFRRYPYSNLAFYYETYLVIVPVTGYYLFTSISSINTYGYFYATNFSASSPSTNLIAYDDNSGGNNQFQIIMSISANTPYVLVVTTYGLNVQGSYTVLVAGLNSVNLTLQTNPSTQSSTTLPSSTTLSSLTTLPSSTTLSSLTTLPSSTTVSFLTTLPSSTILSTSNAVSASTTAAASNNVASKIVEEIDSAASLYAETILGQSTALLFQSIVCLF</sequence>
<dbReference type="GO" id="GO:0000030">
    <property type="term" value="F:mannosyltransferase activity"/>
    <property type="evidence" value="ECO:0007669"/>
    <property type="project" value="TreeGrafter"/>
</dbReference>
<feature type="domain" description="AP-3 complex subunit delta" evidence="8">
    <location>
        <begin position="340"/>
        <end position="393"/>
    </location>
</feature>
<organism evidence="9 10">
    <name type="scientific">Rotaria sordida</name>
    <dbReference type="NCBI Taxonomy" id="392033"/>
    <lineage>
        <taxon>Eukaryota</taxon>
        <taxon>Metazoa</taxon>
        <taxon>Spiralia</taxon>
        <taxon>Gnathifera</taxon>
        <taxon>Rotifera</taxon>
        <taxon>Eurotatoria</taxon>
        <taxon>Bdelloidea</taxon>
        <taxon>Philodinida</taxon>
        <taxon>Philodinidae</taxon>
        <taxon>Rotaria</taxon>
    </lineage>
</organism>
<keyword evidence="3 7" id="KW-0812">Transmembrane</keyword>
<dbReference type="PANTHER" id="PTHR32385:SF20">
    <property type="entry name" value="MANNOSYL PHOSPHORYLINOSITOL CERAMIDE SYNTHASE CSH1-RELATED"/>
    <property type="match status" value="1"/>
</dbReference>
<dbReference type="AlphaFoldDB" id="A0A815IBA7"/>
<evidence type="ECO:0000256" key="6">
    <source>
        <dbReference type="SAM" id="MobiDB-lite"/>
    </source>
</evidence>
<dbReference type="InterPro" id="IPR029044">
    <property type="entry name" value="Nucleotide-diphossugar_trans"/>
</dbReference>
<name>A0A815IBA7_9BILA</name>
<accession>A0A815IBA7</accession>
<feature type="transmembrane region" description="Helical" evidence="7">
    <location>
        <begin position="29"/>
        <end position="53"/>
    </location>
</feature>
<evidence type="ECO:0000313" key="9">
    <source>
        <dbReference type="EMBL" id="CAF1363788.1"/>
    </source>
</evidence>
<dbReference type="OrthoDB" id="9997758at2759"/>
<evidence type="ECO:0000313" key="10">
    <source>
        <dbReference type="Proteomes" id="UP000663882"/>
    </source>
</evidence>
<keyword evidence="2" id="KW-0808">Transferase</keyword>
<dbReference type="InterPro" id="IPR051706">
    <property type="entry name" value="Glycosyltransferase_domain"/>
</dbReference>
<dbReference type="GO" id="GO:0051999">
    <property type="term" value="P:mannosyl-inositol phosphorylceramide biosynthetic process"/>
    <property type="evidence" value="ECO:0007669"/>
    <property type="project" value="TreeGrafter"/>
</dbReference>
<reference evidence="9" key="1">
    <citation type="submission" date="2021-02" db="EMBL/GenBank/DDBJ databases">
        <authorList>
            <person name="Nowell W R."/>
        </authorList>
    </citation>
    <scope>NUCLEOTIDE SEQUENCE</scope>
</reference>
<evidence type="ECO:0000256" key="7">
    <source>
        <dbReference type="SAM" id="Phobius"/>
    </source>
</evidence>
<dbReference type="GO" id="GO:0015031">
    <property type="term" value="P:protein transport"/>
    <property type="evidence" value="ECO:0007669"/>
    <property type="project" value="InterPro"/>
</dbReference>
<protein>
    <recommendedName>
        <fullName evidence="8">AP-3 complex subunit delta domain-containing protein</fullName>
    </recommendedName>
</protein>
<evidence type="ECO:0000259" key="8">
    <source>
        <dbReference type="Pfam" id="PF06375"/>
    </source>
</evidence>
<feature type="region of interest" description="Disordered" evidence="6">
    <location>
        <begin position="397"/>
        <end position="431"/>
    </location>
</feature>
<evidence type="ECO:0000256" key="4">
    <source>
        <dbReference type="ARBA" id="ARBA00022989"/>
    </source>
</evidence>
<proteinExistence type="predicted"/>
<comment type="caution">
    <text evidence="9">The sequence shown here is derived from an EMBL/GenBank/DDBJ whole genome shotgun (WGS) entry which is preliminary data.</text>
</comment>
<evidence type="ECO:0000256" key="5">
    <source>
        <dbReference type="ARBA" id="ARBA00023136"/>
    </source>
</evidence>
<evidence type="ECO:0000256" key="2">
    <source>
        <dbReference type="ARBA" id="ARBA00022679"/>
    </source>
</evidence>
<evidence type="ECO:0000256" key="1">
    <source>
        <dbReference type="ARBA" id="ARBA00004370"/>
    </source>
</evidence>
<feature type="compositionally biased region" description="Polar residues" evidence="6">
    <location>
        <begin position="400"/>
        <end position="412"/>
    </location>
</feature>
<gene>
    <name evidence="9" type="ORF">RFH988_LOCUS32967</name>
</gene>
<keyword evidence="5 7" id="KW-0472">Membrane</keyword>
<dbReference type="InterPro" id="IPR007577">
    <property type="entry name" value="GlycoTrfase_DXD_sugar-bd_CS"/>
</dbReference>
<dbReference type="Proteomes" id="UP000663882">
    <property type="component" value="Unassembled WGS sequence"/>
</dbReference>
<dbReference type="SUPFAM" id="SSF53448">
    <property type="entry name" value="Nucleotide-diphospho-sugar transferases"/>
    <property type="match status" value="1"/>
</dbReference>
<feature type="region of interest" description="Disordered" evidence="6">
    <location>
        <begin position="616"/>
        <end position="637"/>
    </location>
</feature>
<dbReference type="EMBL" id="CAJNOO010003998">
    <property type="protein sequence ID" value="CAF1363788.1"/>
    <property type="molecule type" value="Genomic_DNA"/>
</dbReference>
<dbReference type="GO" id="GO:0030123">
    <property type="term" value="C:AP-3 adaptor complex"/>
    <property type="evidence" value="ECO:0007669"/>
    <property type="project" value="InterPro"/>
</dbReference>
<dbReference type="Gene3D" id="3.90.550.20">
    <property type="match status" value="1"/>
</dbReference>